<sequence>MSARQPRFNQQVLIDTTPLPDDIPKVAEVGASSAPLLSASFFIGARCKPYNDDFMLCKTEANGKGETECLKEGRKVTRCAASVLEDINKSCLEEFRKHWQCLDNNNQQLWQCRGVERGLNKCVFDKLKLEKTIPGAPENETPANRSDVYSIGRAIETPAKAAGPLYVQDSLHICTLIWNWCPQCSRYTSASRHTSASGQYTFNKQYSIAYKMLHEQGFSVFLTRGGKRYAEYEVVHDEVQGTIYRRLDSTKRVHTGAFSTVAIAKTKDDRDESVTLSCDFGKSYRMFTASALRVQVFIDQGHQRPREAAFSIERKDVLNHKWEIGTILPLPSRKAVNYRNDAEAGTATGRGCIRVCLTRGHLYGHTEDFDRILGPNGDTVCFEFQCRPKGFDFETPAKTRSIGDREPQQPKNLREPDPQSFNQERKATSRARASEDQEVADDKRNDGAPVKATQRSAVTPASTQVAPQPAATSHDQIDLAKSKISPTPLCRKRKATDDIAQNQEAAEHAGSMTPAIRVAPTIAGGQIEKLAKELWEAQEKATRPDALEAQQLPVLVPPPPPI</sequence>
<comment type="subcellular location">
    <subcellularLocation>
        <location evidence="2">Mitochondrion</location>
    </subcellularLocation>
</comment>
<keyword evidence="7" id="KW-0249">Electron transport</keyword>
<evidence type="ECO:0000256" key="9">
    <source>
        <dbReference type="ARBA" id="ARBA00023157"/>
    </source>
</evidence>
<reference evidence="12" key="1">
    <citation type="submission" date="2020-04" db="EMBL/GenBank/DDBJ databases">
        <title>Draft genome resource of the tomato pathogen Pseudocercospora fuligena.</title>
        <authorList>
            <person name="Zaccaron A."/>
        </authorList>
    </citation>
    <scope>NUCLEOTIDE SEQUENCE</scope>
    <source>
        <strain evidence="12">PF001</strain>
    </source>
</reference>
<evidence type="ECO:0000256" key="5">
    <source>
        <dbReference type="ARBA" id="ARBA00022660"/>
    </source>
</evidence>
<gene>
    <name evidence="12" type="ORF">HII31_04324</name>
</gene>
<dbReference type="PROSITE" id="PS51808">
    <property type="entry name" value="CHCH"/>
    <property type="match status" value="2"/>
</dbReference>
<evidence type="ECO:0000256" key="1">
    <source>
        <dbReference type="ARBA" id="ARBA00003195"/>
    </source>
</evidence>
<dbReference type="InterPro" id="IPR016680">
    <property type="entry name" value="NDUFA8"/>
</dbReference>
<evidence type="ECO:0000256" key="4">
    <source>
        <dbReference type="ARBA" id="ARBA00022448"/>
    </source>
</evidence>
<evidence type="ECO:0000313" key="12">
    <source>
        <dbReference type="EMBL" id="KAF7194291.1"/>
    </source>
</evidence>
<evidence type="ECO:0000256" key="8">
    <source>
        <dbReference type="ARBA" id="ARBA00023128"/>
    </source>
</evidence>
<keyword evidence="9" id="KW-1015">Disulfide bond</keyword>
<comment type="function">
    <text evidence="1">Accessory subunit of the mitochondrial membrane respiratory chain NADH dehydrogenase (Complex I), that is believed not to be involved in catalysis. Complex I functions in the transfer of electrons from NADH to the respiratory chain. The immediate electron acceptor for the enzyme is believed to be ubiquinone.</text>
</comment>
<dbReference type="GO" id="GO:0005739">
    <property type="term" value="C:mitochondrion"/>
    <property type="evidence" value="ECO:0007669"/>
    <property type="project" value="UniProtKB-SubCell"/>
</dbReference>
<protein>
    <submittedName>
        <fullName evidence="12">NADH-ubiquinone oxidoreductase 20.8 kDa subunit</fullName>
    </submittedName>
</protein>
<keyword evidence="8" id="KW-0496">Mitochondrion</keyword>
<feature type="region of interest" description="Disordered" evidence="10">
    <location>
        <begin position="393"/>
        <end position="486"/>
    </location>
</feature>
<keyword evidence="4" id="KW-0813">Transport</keyword>
<feature type="compositionally biased region" description="Polar residues" evidence="10">
    <location>
        <begin position="453"/>
        <end position="474"/>
    </location>
</feature>
<evidence type="ECO:0000256" key="7">
    <source>
        <dbReference type="ARBA" id="ARBA00022982"/>
    </source>
</evidence>
<comment type="caution">
    <text evidence="12">The sequence shown here is derived from an EMBL/GenBank/DDBJ whole genome shotgun (WGS) entry which is preliminary data.</text>
</comment>
<dbReference type="PANTHER" id="PTHR13344">
    <property type="entry name" value="NADH-UBIQUINONE OXIDOREDUCTASE"/>
    <property type="match status" value="1"/>
</dbReference>
<evidence type="ECO:0000256" key="10">
    <source>
        <dbReference type="SAM" id="MobiDB-lite"/>
    </source>
</evidence>
<keyword evidence="12" id="KW-0830">Ubiquinone</keyword>
<dbReference type="Pfam" id="PF06747">
    <property type="entry name" value="CHCH"/>
    <property type="match status" value="1"/>
</dbReference>
<keyword evidence="6" id="KW-0677">Repeat</keyword>
<dbReference type="AlphaFoldDB" id="A0A8H6RNJ9"/>
<organism evidence="12 13">
    <name type="scientific">Pseudocercospora fuligena</name>
    <dbReference type="NCBI Taxonomy" id="685502"/>
    <lineage>
        <taxon>Eukaryota</taxon>
        <taxon>Fungi</taxon>
        <taxon>Dikarya</taxon>
        <taxon>Ascomycota</taxon>
        <taxon>Pezizomycotina</taxon>
        <taxon>Dothideomycetes</taxon>
        <taxon>Dothideomycetidae</taxon>
        <taxon>Mycosphaerellales</taxon>
        <taxon>Mycosphaerellaceae</taxon>
        <taxon>Pseudocercospora</taxon>
    </lineage>
</organism>
<keyword evidence="13" id="KW-1185">Reference proteome</keyword>
<evidence type="ECO:0000256" key="2">
    <source>
        <dbReference type="ARBA" id="ARBA00004173"/>
    </source>
</evidence>
<name>A0A8H6RNJ9_9PEZI</name>
<dbReference type="EMBL" id="JABCIY010000062">
    <property type="protein sequence ID" value="KAF7194291.1"/>
    <property type="molecule type" value="Genomic_DNA"/>
</dbReference>
<evidence type="ECO:0000259" key="11">
    <source>
        <dbReference type="Pfam" id="PF06747"/>
    </source>
</evidence>
<feature type="domain" description="CHCH" evidence="11">
    <location>
        <begin position="91"/>
        <end position="124"/>
    </location>
</feature>
<dbReference type="OrthoDB" id="276296at2759"/>
<feature type="compositionally biased region" description="Basic and acidic residues" evidence="10">
    <location>
        <begin position="393"/>
        <end position="446"/>
    </location>
</feature>
<evidence type="ECO:0000256" key="6">
    <source>
        <dbReference type="ARBA" id="ARBA00022737"/>
    </source>
</evidence>
<dbReference type="InterPro" id="IPR010625">
    <property type="entry name" value="CHCH"/>
</dbReference>
<proteinExistence type="inferred from homology"/>
<evidence type="ECO:0000256" key="3">
    <source>
        <dbReference type="ARBA" id="ARBA00010705"/>
    </source>
</evidence>
<feature type="region of interest" description="Disordered" evidence="10">
    <location>
        <begin position="541"/>
        <end position="562"/>
    </location>
</feature>
<dbReference type="Proteomes" id="UP000660729">
    <property type="component" value="Unassembled WGS sequence"/>
</dbReference>
<dbReference type="PANTHER" id="PTHR13344:SF0">
    <property type="entry name" value="NADH DEHYDROGENASE [UBIQUINONE] 1 ALPHA SUBCOMPLEX SUBUNIT 8"/>
    <property type="match status" value="1"/>
</dbReference>
<feature type="non-terminal residue" evidence="12">
    <location>
        <position position="562"/>
    </location>
</feature>
<accession>A0A8H6RNJ9</accession>
<comment type="similarity">
    <text evidence="3">Belongs to the complex I NDUFA8 subunit family.</text>
</comment>
<dbReference type="GO" id="GO:0006120">
    <property type="term" value="P:mitochondrial electron transport, NADH to ubiquinone"/>
    <property type="evidence" value="ECO:0007669"/>
    <property type="project" value="InterPro"/>
</dbReference>
<evidence type="ECO:0000313" key="13">
    <source>
        <dbReference type="Proteomes" id="UP000660729"/>
    </source>
</evidence>
<keyword evidence="5" id="KW-0679">Respiratory chain</keyword>